<dbReference type="SUPFAM" id="SSF53850">
    <property type="entry name" value="Periplasmic binding protein-like II"/>
    <property type="match status" value="1"/>
</dbReference>
<evidence type="ECO:0000313" key="4">
    <source>
        <dbReference type="Proteomes" id="UP000595349"/>
    </source>
</evidence>
<dbReference type="AlphaFoldDB" id="A0A7T6Z8H2"/>
<dbReference type="Proteomes" id="UP000595349">
    <property type="component" value="Chromosome"/>
</dbReference>
<gene>
    <name evidence="3" type="ORF">HUG20_02520</name>
</gene>
<dbReference type="InterPro" id="IPR005064">
    <property type="entry name" value="BUG"/>
</dbReference>
<keyword evidence="4" id="KW-1185">Reference proteome</keyword>
<feature type="signal peptide" evidence="2">
    <location>
        <begin position="1"/>
        <end position="17"/>
    </location>
</feature>
<dbReference type="KEGG" id="scib:HUG20_02520"/>
<evidence type="ECO:0000256" key="2">
    <source>
        <dbReference type="SAM" id="SignalP"/>
    </source>
</evidence>
<comment type="similarity">
    <text evidence="1">Belongs to the UPF0065 (bug) family.</text>
</comment>
<dbReference type="EMBL" id="CP054706">
    <property type="protein sequence ID" value="QQK78886.1"/>
    <property type="molecule type" value="Genomic_DNA"/>
</dbReference>
<protein>
    <submittedName>
        <fullName evidence="3">Tripartite tricarboxylate transporter substrate binding protein</fullName>
    </submittedName>
</protein>
<dbReference type="InterPro" id="IPR042100">
    <property type="entry name" value="Bug_dom1"/>
</dbReference>
<evidence type="ECO:0000256" key="1">
    <source>
        <dbReference type="ARBA" id="ARBA00006987"/>
    </source>
</evidence>
<dbReference type="PANTHER" id="PTHR42928">
    <property type="entry name" value="TRICARBOXYLATE-BINDING PROTEIN"/>
    <property type="match status" value="1"/>
</dbReference>
<dbReference type="Gene3D" id="3.40.190.10">
    <property type="entry name" value="Periplasmic binding protein-like II"/>
    <property type="match status" value="1"/>
</dbReference>
<sequence>MNIRVLLAAVGVSALLAGCEATSSGSEEDFPTRDIEMLVGHGPGGGTDVYARTVADLLEDELGANINVVNMEGAGGATAKNEAAIRDGDGHSMIAVSAVAVTTALGNFNEGLDGLRPVARMQSDVATIMANPEQYDNFDELVEAAEDGGVEIGGTGAGGNDEVIVELLAEETGLDINYVAFEGAGDMHAAALGGHIDAIFEEIGPTIDYVESEELLPLIVLNEERLDDFEDVPTTVENDIDVTNGVERGIMVPRDTPTEIVTQIEDALQNVYETEEYQQHVEDQFLTYREGWLGSDEYDEKLAEDIENYTEIVGQ</sequence>
<feature type="chain" id="PRO_5038337380" evidence="2">
    <location>
        <begin position="18"/>
        <end position="315"/>
    </location>
</feature>
<keyword evidence="2" id="KW-0732">Signal</keyword>
<dbReference type="CDD" id="cd07012">
    <property type="entry name" value="PBP2_Bug_TTT"/>
    <property type="match status" value="1"/>
</dbReference>
<accession>A0A7T6Z8H2</accession>
<dbReference type="Gene3D" id="3.40.190.150">
    <property type="entry name" value="Bordetella uptake gene, domain 1"/>
    <property type="match status" value="1"/>
</dbReference>
<dbReference type="Pfam" id="PF03401">
    <property type="entry name" value="TctC"/>
    <property type="match status" value="1"/>
</dbReference>
<dbReference type="PANTHER" id="PTHR42928:SF5">
    <property type="entry name" value="BLR1237 PROTEIN"/>
    <property type="match status" value="1"/>
</dbReference>
<organism evidence="3 4">
    <name type="scientific">Salicibibacter cibi</name>
    <dbReference type="NCBI Taxonomy" id="2743001"/>
    <lineage>
        <taxon>Bacteria</taxon>
        <taxon>Bacillati</taxon>
        <taxon>Bacillota</taxon>
        <taxon>Bacilli</taxon>
        <taxon>Bacillales</taxon>
        <taxon>Bacillaceae</taxon>
        <taxon>Salicibibacter</taxon>
    </lineage>
</organism>
<evidence type="ECO:0000313" key="3">
    <source>
        <dbReference type="EMBL" id="QQK78886.1"/>
    </source>
</evidence>
<proteinExistence type="inferred from homology"/>
<dbReference type="RefSeq" id="WP_200087690.1">
    <property type="nucleotide sequence ID" value="NZ_CP054706.1"/>
</dbReference>
<dbReference type="PROSITE" id="PS51257">
    <property type="entry name" value="PROKAR_LIPOPROTEIN"/>
    <property type="match status" value="1"/>
</dbReference>
<dbReference type="PIRSF" id="PIRSF017082">
    <property type="entry name" value="YflP"/>
    <property type="match status" value="1"/>
</dbReference>
<name>A0A7T6Z8H2_9BACI</name>
<reference evidence="3 4" key="1">
    <citation type="submission" date="2020-06" db="EMBL/GenBank/DDBJ databases">
        <title>Genomic analysis of Salicibibacter sp. NKC21-4.</title>
        <authorList>
            <person name="Oh Y.J."/>
        </authorList>
    </citation>
    <scope>NUCLEOTIDE SEQUENCE [LARGE SCALE GENOMIC DNA]</scope>
    <source>
        <strain evidence="3 4">NKC21-4</strain>
    </source>
</reference>